<protein>
    <submittedName>
        <fullName evidence="2">Uncharacterized protein</fullName>
    </submittedName>
</protein>
<reference evidence="3" key="1">
    <citation type="journal article" date="2017" name="Nat. Commun.">
        <title>The North American bullfrog draft genome provides insight into hormonal regulation of long noncoding RNA.</title>
        <authorList>
            <person name="Hammond S.A."/>
            <person name="Warren R.L."/>
            <person name="Vandervalk B.P."/>
            <person name="Kucuk E."/>
            <person name="Khan H."/>
            <person name="Gibb E.A."/>
            <person name="Pandoh P."/>
            <person name="Kirk H."/>
            <person name="Zhao Y."/>
            <person name="Jones M."/>
            <person name="Mungall A.J."/>
            <person name="Coope R."/>
            <person name="Pleasance S."/>
            <person name="Moore R.A."/>
            <person name="Holt R.A."/>
            <person name="Round J.M."/>
            <person name="Ohora S."/>
            <person name="Walle B.V."/>
            <person name="Veldhoen N."/>
            <person name="Helbing C.C."/>
            <person name="Birol I."/>
        </authorList>
    </citation>
    <scope>NUCLEOTIDE SEQUENCE [LARGE SCALE GENOMIC DNA]</scope>
</reference>
<feature type="non-terminal residue" evidence="2">
    <location>
        <position position="1"/>
    </location>
</feature>
<gene>
    <name evidence="2" type="ORF">AB205_0014760</name>
</gene>
<dbReference type="EMBL" id="KV947199">
    <property type="protein sequence ID" value="PIO26221.1"/>
    <property type="molecule type" value="Genomic_DNA"/>
</dbReference>
<feature type="compositionally biased region" description="Polar residues" evidence="1">
    <location>
        <begin position="1"/>
        <end position="19"/>
    </location>
</feature>
<evidence type="ECO:0000313" key="3">
    <source>
        <dbReference type="Proteomes" id="UP000228934"/>
    </source>
</evidence>
<name>A0A2G9RG27_AQUCT</name>
<evidence type="ECO:0000313" key="2">
    <source>
        <dbReference type="EMBL" id="PIO26221.1"/>
    </source>
</evidence>
<dbReference type="AlphaFoldDB" id="A0A2G9RG27"/>
<feature type="region of interest" description="Disordered" evidence="1">
    <location>
        <begin position="1"/>
        <end position="75"/>
    </location>
</feature>
<sequence length="75" mass="8014">APFFQPSPSIKNEDIQQSIVGMKGPHKAETVNKVSELSGTHKEGEISTETGATGGHSKLRPQASPFKENVPLRSS</sequence>
<proteinExistence type="predicted"/>
<organism evidence="2 3">
    <name type="scientific">Aquarana catesbeiana</name>
    <name type="common">American bullfrog</name>
    <name type="synonym">Rana catesbeiana</name>
    <dbReference type="NCBI Taxonomy" id="8400"/>
    <lineage>
        <taxon>Eukaryota</taxon>
        <taxon>Metazoa</taxon>
        <taxon>Chordata</taxon>
        <taxon>Craniata</taxon>
        <taxon>Vertebrata</taxon>
        <taxon>Euteleostomi</taxon>
        <taxon>Amphibia</taxon>
        <taxon>Batrachia</taxon>
        <taxon>Anura</taxon>
        <taxon>Neobatrachia</taxon>
        <taxon>Ranoidea</taxon>
        <taxon>Ranidae</taxon>
        <taxon>Aquarana</taxon>
    </lineage>
</organism>
<accession>A0A2G9RG27</accession>
<evidence type="ECO:0000256" key="1">
    <source>
        <dbReference type="SAM" id="MobiDB-lite"/>
    </source>
</evidence>
<dbReference type="Proteomes" id="UP000228934">
    <property type="component" value="Unassembled WGS sequence"/>
</dbReference>
<keyword evidence="3" id="KW-1185">Reference proteome</keyword>